<dbReference type="AlphaFoldDB" id="A0A150KFB1"/>
<name>A0A150KFB1_HEYCO</name>
<gene>
    <name evidence="3" type="ORF">B4099_2986</name>
</gene>
<evidence type="ECO:0000256" key="2">
    <source>
        <dbReference type="SAM" id="Phobius"/>
    </source>
</evidence>
<keyword evidence="2" id="KW-0472">Membrane</keyword>
<dbReference type="NCBIfam" id="TIGR02876">
    <property type="entry name" value="spore_yqfD"/>
    <property type="match status" value="1"/>
</dbReference>
<evidence type="ECO:0008006" key="5">
    <source>
        <dbReference type="Google" id="ProtNLM"/>
    </source>
</evidence>
<sequence length="397" mass="45750">MKNHWVTFLQGSVAVKIEGKGIERFINQLTRAGLAVWNVRRQGTMAVTFELRLSDIHQLRKAVRGQDLHVRFLRGRGVPFLWKRTLKNAGFLFGFFLFLAVITVLSNMVWGVEIKGTTPKTEHEIRKQLDKLGIQTGHSQFFLDDIETIQRKLTNNLPDVTWVGVELRGTTYHFTVVEKNMPEPVKNPGPQHLVASQKAVVENMFVEKGKPVVKINQYVKKGQLLVSGVIGNDKEKYPVAAKGKVYGKTWYKTAVELPLSSRFQVYTGNAAQKYYIGIGSMKLHIWGFRTPRFKQYRTSEEAEKVKFLKWTLPVRFIRETVREKEERDRNYTKKEAEAEAKKLARQDLRKKLPKEATVTDEYVLQEHVRNGTLKMMIYYEVVENIAIAKPIAQGDLE</sequence>
<dbReference type="PIRSF" id="PIRSF029895">
    <property type="entry name" value="SpoIV"/>
    <property type="match status" value="1"/>
</dbReference>
<feature type="transmembrane region" description="Helical" evidence="2">
    <location>
        <begin position="89"/>
        <end position="110"/>
    </location>
</feature>
<dbReference type="PATRIC" id="fig|1398.25.peg.2714"/>
<evidence type="ECO:0000313" key="4">
    <source>
        <dbReference type="Proteomes" id="UP000075304"/>
    </source>
</evidence>
<dbReference type="Proteomes" id="UP000075304">
    <property type="component" value="Unassembled WGS sequence"/>
</dbReference>
<feature type="coiled-coil region" evidence="1">
    <location>
        <begin position="321"/>
        <end position="351"/>
    </location>
</feature>
<dbReference type="Pfam" id="PF06898">
    <property type="entry name" value="YqfD"/>
    <property type="match status" value="1"/>
</dbReference>
<organism evidence="3 4">
    <name type="scientific">Heyndrickxia coagulans</name>
    <name type="common">Weizmannia coagulans</name>
    <dbReference type="NCBI Taxonomy" id="1398"/>
    <lineage>
        <taxon>Bacteria</taxon>
        <taxon>Bacillati</taxon>
        <taxon>Bacillota</taxon>
        <taxon>Bacilli</taxon>
        <taxon>Bacillales</taxon>
        <taxon>Bacillaceae</taxon>
        <taxon>Heyndrickxia</taxon>
    </lineage>
</organism>
<dbReference type="RefSeq" id="WP_061574800.1">
    <property type="nucleotide sequence ID" value="NZ_JAABON010000011.1"/>
</dbReference>
<proteinExistence type="predicted"/>
<evidence type="ECO:0000313" key="3">
    <source>
        <dbReference type="EMBL" id="KYC69819.1"/>
    </source>
</evidence>
<reference evidence="3 4" key="1">
    <citation type="submission" date="2016-01" db="EMBL/GenBank/DDBJ databases">
        <title>Genome Sequences of Twelve Sporeforming Bacillus Species Isolated from Foods.</title>
        <authorList>
            <person name="Berendsen E.M."/>
            <person name="Wells-Bennik M.H."/>
            <person name="Krawcyk A.O."/>
            <person name="De Jong A."/>
            <person name="Holsappel S."/>
            <person name="Eijlander R.T."/>
            <person name="Kuipers O.P."/>
        </authorList>
    </citation>
    <scope>NUCLEOTIDE SEQUENCE [LARGE SCALE GENOMIC DNA]</scope>
    <source>
        <strain evidence="3 4">B4099</strain>
    </source>
</reference>
<keyword evidence="1" id="KW-0175">Coiled coil</keyword>
<comment type="caution">
    <text evidence="3">The sequence shown here is derived from an EMBL/GenBank/DDBJ whole genome shotgun (WGS) entry which is preliminary data.</text>
</comment>
<keyword evidence="2" id="KW-1133">Transmembrane helix</keyword>
<accession>A0A150KFB1</accession>
<dbReference type="InterPro" id="IPR010690">
    <property type="entry name" value="YqfD"/>
</dbReference>
<dbReference type="EMBL" id="LQYI01000044">
    <property type="protein sequence ID" value="KYC69819.1"/>
    <property type="molecule type" value="Genomic_DNA"/>
</dbReference>
<protein>
    <recommendedName>
        <fullName evidence="5">Sporulation protein YqfD</fullName>
    </recommendedName>
</protein>
<evidence type="ECO:0000256" key="1">
    <source>
        <dbReference type="SAM" id="Coils"/>
    </source>
</evidence>
<keyword evidence="2" id="KW-0812">Transmembrane</keyword>